<dbReference type="EMBL" id="SJPK01000001">
    <property type="protein sequence ID" value="TWT75307.1"/>
    <property type="molecule type" value="Genomic_DNA"/>
</dbReference>
<name>A0A5C5YKD9_9BACT</name>
<sequence length="204" mass="22179">MYTDQWNENHGTLLMGFAAGIVLIGAAILAFQQSRVRKPAFPPSRMIANSPDASGTAYLSDDATGELIEWSTETATEGPTFQLKILRVSQAEGADGGGLIRIAIYSTSEHFNQPEFAQWKHSLAIEPDGDATCEVPLEGLPESFSIAVFQDINENRGLDRNVLGIPTEPYGFSNAARSPLGPPEYSQTLVDRPEPAGEIELKIW</sequence>
<keyword evidence="3" id="KW-1185">Reference proteome</keyword>
<dbReference type="RefSeq" id="WP_146389928.1">
    <property type="nucleotide sequence ID" value="NZ_SJPK01000001.1"/>
</dbReference>
<keyword evidence="1" id="KW-0472">Membrane</keyword>
<evidence type="ECO:0008006" key="4">
    <source>
        <dbReference type="Google" id="ProtNLM"/>
    </source>
</evidence>
<keyword evidence="1" id="KW-0812">Transmembrane</keyword>
<dbReference type="OrthoDB" id="9788332at2"/>
<organism evidence="2 3">
    <name type="scientific">Allorhodopirellula solitaria</name>
    <dbReference type="NCBI Taxonomy" id="2527987"/>
    <lineage>
        <taxon>Bacteria</taxon>
        <taxon>Pseudomonadati</taxon>
        <taxon>Planctomycetota</taxon>
        <taxon>Planctomycetia</taxon>
        <taxon>Pirellulales</taxon>
        <taxon>Pirellulaceae</taxon>
        <taxon>Allorhodopirellula</taxon>
    </lineage>
</organism>
<evidence type="ECO:0000313" key="3">
    <source>
        <dbReference type="Proteomes" id="UP000318053"/>
    </source>
</evidence>
<reference evidence="2 3" key="1">
    <citation type="submission" date="2019-02" db="EMBL/GenBank/DDBJ databases">
        <title>Deep-cultivation of Planctomycetes and their phenomic and genomic characterization uncovers novel biology.</title>
        <authorList>
            <person name="Wiegand S."/>
            <person name="Jogler M."/>
            <person name="Boedeker C."/>
            <person name="Pinto D."/>
            <person name="Vollmers J."/>
            <person name="Rivas-Marin E."/>
            <person name="Kohn T."/>
            <person name="Peeters S.H."/>
            <person name="Heuer A."/>
            <person name="Rast P."/>
            <person name="Oberbeckmann S."/>
            <person name="Bunk B."/>
            <person name="Jeske O."/>
            <person name="Meyerdierks A."/>
            <person name="Storesund J.E."/>
            <person name="Kallscheuer N."/>
            <person name="Luecker S."/>
            <person name="Lage O.M."/>
            <person name="Pohl T."/>
            <person name="Merkel B.J."/>
            <person name="Hornburger P."/>
            <person name="Mueller R.-W."/>
            <person name="Bruemmer F."/>
            <person name="Labrenz M."/>
            <person name="Spormann A.M."/>
            <person name="Op Den Camp H."/>
            <person name="Overmann J."/>
            <person name="Amann R."/>
            <person name="Jetten M.S.M."/>
            <person name="Mascher T."/>
            <person name="Medema M.H."/>
            <person name="Devos D.P."/>
            <person name="Kaster A.-K."/>
            <person name="Ovreas L."/>
            <person name="Rohde M."/>
            <person name="Galperin M.Y."/>
            <person name="Jogler C."/>
        </authorList>
    </citation>
    <scope>NUCLEOTIDE SEQUENCE [LARGE SCALE GENOMIC DNA]</scope>
    <source>
        <strain evidence="2 3">CA85</strain>
    </source>
</reference>
<accession>A0A5C5YKD9</accession>
<comment type="caution">
    <text evidence="2">The sequence shown here is derived from an EMBL/GenBank/DDBJ whole genome shotgun (WGS) entry which is preliminary data.</text>
</comment>
<gene>
    <name evidence="2" type="ORF">CA85_05970</name>
</gene>
<dbReference type="AlphaFoldDB" id="A0A5C5YKD9"/>
<keyword evidence="1" id="KW-1133">Transmembrane helix</keyword>
<dbReference type="Pfam" id="PF09912">
    <property type="entry name" value="DUF2141"/>
    <property type="match status" value="1"/>
</dbReference>
<dbReference type="InterPro" id="IPR018673">
    <property type="entry name" value="DUF2141"/>
</dbReference>
<proteinExistence type="predicted"/>
<feature type="transmembrane region" description="Helical" evidence="1">
    <location>
        <begin position="12"/>
        <end position="31"/>
    </location>
</feature>
<evidence type="ECO:0000256" key="1">
    <source>
        <dbReference type="SAM" id="Phobius"/>
    </source>
</evidence>
<evidence type="ECO:0000313" key="2">
    <source>
        <dbReference type="EMBL" id="TWT75307.1"/>
    </source>
</evidence>
<dbReference type="Proteomes" id="UP000318053">
    <property type="component" value="Unassembled WGS sequence"/>
</dbReference>
<protein>
    <recommendedName>
        <fullName evidence="4">DUF2141 domain-containing protein</fullName>
    </recommendedName>
</protein>